<proteinExistence type="predicted"/>
<name>A0A7D5I5R4_9EURY</name>
<dbReference type="KEGG" id="mzi:HWN40_04535"/>
<sequence>MLLNNGITDLVDIRRYPQSTFEDFNRESLEKVLPKNGIRYVHCENVGGMRDSAYIEYMNTDEFRAGFEKLMDLIVKVNETGGRIVLMCAEKSPKGCHRHYLSNKLEENSIEVIHLVEPGQMSLFKFCE</sequence>
<keyword evidence="2" id="KW-1185">Reference proteome</keyword>
<dbReference type="Proteomes" id="UP000509594">
    <property type="component" value="Chromosome"/>
</dbReference>
<dbReference type="PANTHER" id="PTHR39337">
    <property type="entry name" value="BLR5642 PROTEIN"/>
    <property type="match status" value="1"/>
</dbReference>
<evidence type="ECO:0000313" key="1">
    <source>
        <dbReference type="EMBL" id="QLC51228.1"/>
    </source>
</evidence>
<accession>A0A7D5I5R4</accession>
<dbReference type="Pfam" id="PF04343">
    <property type="entry name" value="DUF488"/>
    <property type="match status" value="1"/>
</dbReference>
<gene>
    <name evidence="1" type="ORF">HWN40_04535</name>
</gene>
<dbReference type="PANTHER" id="PTHR39337:SF1">
    <property type="entry name" value="BLR5642 PROTEIN"/>
    <property type="match status" value="1"/>
</dbReference>
<dbReference type="AlphaFoldDB" id="A0A7D5I5R4"/>
<dbReference type="EMBL" id="CP058215">
    <property type="protein sequence ID" value="QLC51228.1"/>
    <property type="molecule type" value="Genomic_DNA"/>
</dbReference>
<organism evidence="1 2">
    <name type="scientific">Methanolobus zinderi</name>
    <dbReference type="NCBI Taxonomy" id="536044"/>
    <lineage>
        <taxon>Archaea</taxon>
        <taxon>Methanobacteriati</taxon>
        <taxon>Methanobacteriota</taxon>
        <taxon>Stenosarchaea group</taxon>
        <taxon>Methanomicrobia</taxon>
        <taxon>Methanosarcinales</taxon>
        <taxon>Methanosarcinaceae</taxon>
        <taxon>Methanolobus</taxon>
    </lineage>
</organism>
<dbReference type="InterPro" id="IPR007438">
    <property type="entry name" value="DUF488"/>
</dbReference>
<reference evidence="1 2" key="1">
    <citation type="submission" date="2020-06" db="EMBL/GenBank/DDBJ databases">
        <title>Methanolobus halotolerans sp. nov., isolated from a saline lake Tus in Siberia.</title>
        <authorList>
            <person name="Shen Y."/>
            <person name="Chen S.-C."/>
            <person name="Lai M.-C."/>
            <person name="Huang H.-H."/>
            <person name="Chiu H.-H."/>
            <person name="Tang S.-L."/>
            <person name="Rogozin D.Y."/>
            <person name="Degermendzhy A.G."/>
        </authorList>
    </citation>
    <scope>NUCLEOTIDE SEQUENCE [LARGE SCALE GENOMIC DNA]</scope>
    <source>
        <strain evidence="1 2">DSM 21339</strain>
    </source>
</reference>
<protein>
    <submittedName>
        <fullName evidence="1">DUF488 domain-containing protein</fullName>
    </submittedName>
</protein>
<dbReference type="OrthoDB" id="15220at2157"/>
<evidence type="ECO:0000313" key="2">
    <source>
        <dbReference type="Proteomes" id="UP000509594"/>
    </source>
</evidence>